<dbReference type="EMBL" id="JXXV01000006">
    <property type="protein sequence ID" value="KJY84930.1"/>
    <property type="molecule type" value="Genomic_DNA"/>
</dbReference>
<dbReference type="SMART" id="SM00267">
    <property type="entry name" value="GGDEF"/>
    <property type="match status" value="1"/>
</dbReference>
<dbReference type="PANTHER" id="PTHR45138">
    <property type="entry name" value="REGULATORY COMPONENTS OF SENSORY TRANSDUCTION SYSTEM"/>
    <property type="match status" value="1"/>
</dbReference>
<name>A0A0F4NP72_9VIBR</name>
<comment type="caution">
    <text evidence="5">The sequence shown here is derived from an EMBL/GenBank/DDBJ whole genome shotgun (WGS) entry which is preliminary data.</text>
</comment>
<dbReference type="PATRIC" id="fig|579748.3.peg.521"/>
<dbReference type="PANTHER" id="PTHR45138:SF9">
    <property type="entry name" value="DIGUANYLATE CYCLASE DGCM-RELATED"/>
    <property type="match status" value="1"/>
</dbReference>
<dbReference type="InterPro" id="IPR000160">
    <property type="entry name" value="GGDEF_dom"/>
</dbReference>
<dbReference type="PROSITE" id="PS50887">
    <property type="entry name" value="GGDEF"/>
    <property type="match status" value="1"/>
</dbReference>
<evidence type="ECO:0000256" key="3">
    <source>
        <dbReference type="ARBA" id="ARBA00034247"/>
    </source>
</evidence>
<reference evidence="5 6" key="1">
    <citation type="journal article" date="2015" name="BMC Genomics">
        <title>Genome mining reveals unlocked bioactive potential of marine Gram-negative bacteria.</title>
        <authorList>
            <person name="Machado H."/>
            <person name="Sonnenschein E.C."/>
            <person name="Melchiorsen J."/>
            <person name="Gram L."/>
        </authorList>
    </citation>
    <scope>NUCLEOTIDE SEQUENCE [LARGE SCALE GENOMIC DNA]</scope>
    <source>
        <strain evidence="5 6">S2757</strain>
    </source>
</reference>
<dbReference type="Gene3D" id="3.30.70.270">
    <property type="match status" value="1"/>
</dbReference>
<evidence type="ECO:0000313" key="5">
    <source>
        <dbReference type="EMBL" id="KJY84930.1"/>
    </source>
</evidence>
<dbReference type="AlphaFoldDB" id="A0A0F4NP72"/>
<comment type="cofactor">
    <cofactor evidence="1">
        <name>Mg(2+)</name>
        <dbReference type="ChEBI" id="CHEBI:18420"/>
    </cofactor>
</comment>
<dbReference type="EC" id="2.7.7.65" evidence="2"/>
<dbReference type="STRING" id="579748.TW81_02495"/>
<dbReference type="GO" id="GO:0005886">
    <property type="term" value="C:plasma membrane"/>
    <property type="evidence" value="ECO:0007669"/>
    <property type="project" value="TreeGrafter"/>
</dbReference>
<sequence>MVILTIMLVQLYWMHGSSHVFKIFPGEYAFTSFDDQEQGGISTSSIETTDSDIVLNCTLNKSDAYQWPYCGITVQLGESVHQGLNLRRYHTIRLNIDFSQLDSDQEPNLRLYLRNFNPEYSVEDNEYSQKYNGLSYAPGVDNGVIDIPIANLQVLTWWLADNHIPIEHSAPEFTNITKLELATGSNQFVGQYQMTVKSVELVGNYVEGETLMLVLLVFWVSLALVYSAIEIRRSHQLILRSQFRHDHLRKLNSELQEQNIHFAELAHRDALTGAMNRYSIREWLNTHFEGDLGQQKALSALYLDIDHFKDVNDKYGHTMGDDILREFTMVILGILSPSERLVRWGGEEFVVFCPGFDLKEASELAEKIRHRIESHIWVHGDPLTTSIGVASRSSDERTNEMLTRADEALYTAKRKGRNRVIATPRPD</sequence>
<proteinExistence type="predicted"/>
<organism evidence="5 6">
    <name type="scientific">Vibrio galatheae</name>
    <dbReference type="NCBI Taxonomy" id="579748"/>
    <lineage>
        <taxon>Bacteria</taxon>
        <taxon>Pseudomonadati</taxon>
        <taxon>Pseudomonadota</taxon>
        <taxon>Gammaproteobacteria</taxon>
        <taxon>Vibrionales</taxon>
        <taxon>Vibrionaceae</taxon>
        <taxon>Vibrio</taxon>
    </lineage>
</organism>
<feature type="domain" description="GGDEF" evidence="4">
    <location>
        <begin position="296"/>
        <end position="425"/>
    </location>
</feature>
<dbReference type="Pfam" id="PF00990">
    <property type="entry name" value="GGDEF"/>
    <property type="match status" value="1"/>
</dbReference>
<dbReference type="GO" id="GO:0043709">
    <property type="term" value="P:cell adhesion involved in single-species biofilm formation"/>
    <property type="evidence" value="ECO:0007669"/>
    <property type="project" value="TreeGrafter"/>
</dbReference>
<keyword evidence="6" id="KW-1185">Reference proteome</keyword>
<dbReference type="InterPro" id="IPR029787">
    <property type="entry name" value="Nucleotide_cyclase"/>
</dbReference>
<dbReference type="OrthoDB" id="9803824at2"/>
<dbReference type="NCBIfam" id="TIGR00254">
    <property type="entry name" value="GGDEF"/>
    <property type="match status" value="1"/>
</dbReference>
<dbReference type="RefSeq" id="WP_045954204.1">
    <property type="nucleotide sequence ID" value="NZ_JXXV01000006.1"/>
</dbReference>
<dbReference type="InterPro" id="IPR050469">
    <property type="entry name" value="Diguanylate_Cyclase"/>
</dbReference>
<evidence type="ECO:0000259" key="4">
    <source>
        <dbReference type="PROSITE" id="PS50887"/>
    </source>
</evidence>
<evidence type="ECO:0000256" key="2">
    <source>
        <dbReference type="ARBA" id="ARBA00012528"/>
    </source>
</evidence>
<dbReference type="SUPFAM" id="SSF55073">
    <property type="entry name" value="Nucleotide cyclase"/>
    <property type="match status" value="1"/>
</dbReference>
<evidence type="ECO:0000313" key="6">
    <source>
        <dbReference type="Proteomes" id="UP000033673"/>
    </source>
</evidence>
<dbReference type="Proteomes" id="UP000033673">
    <property type="component" value="Unassembled WGS sequence"/>
</dbReference>
<dbReference type="InterPro" id="IPR008979">
    <property type="entry name" value="Galactose-bd-like_sf"/>
</dbReference>
<dbReference type="SUPFAM" id="SSF49785">
    <property type="entry name" value="Galactose-binding domain-like"/>
    <property type="match status" value="1"/>
</dbReference>
<accession>A0A0F4NP72</accession>
<gene>
    <name evidence="5" type="ORF">TW81_02495</name>
</gene>
<comment type="catalytic activity">
    <reaction evidence="3">
        <text>2 GTP = 3',3'-c-di-GMP + 2 diphosphate</text>
        <dbReference type="Rhea" id="RHEA:24898"/>
        <dbReference type="ChEBI" id="CHEBI:33019"/>
        <dbReference type="ChEBI" id="CHEBI:37565"/>
        <dbReference type="ChEBI" id="CHEBI:58805"/>
        <dbReference type="EC" id="2.7.7.65"/>
    </reaction>
</comment>
<dbReference type="FunFam" id="3.30.70.270:FF:000001">
    <property type="entry name" value="Diguanylate cyclase domain protein"/>
    <property type="match status" value="1"/>
</dbReference>
<dbReference type="InterPro" id="IPR043128">
    <property type="entry name" value="Rev_trsase/Diguanyl_cyclase"/>
</dbReference>
<dbReference type="GO" id="GO:1902201">
    <property type="term" value="P:negative regulation of bacterial-type flagellum-dependent cell motility"/>
    <property type="evidence" value="ECO:0007669"/>
    <property type="project" value="TreeGrafter"/>
</dbReference>
<evidence type="ECO:0000256" key="1">
    <source>
        <dbReference type="ARBA" id="ARBA00001946"/>
    </source>
</evidence>
<dbReference type="GO" id="GO:0052621">
    <property type="term" value="F:diguanylate cyclase activity"/>
    <property type="evidence" value="ECO:0007669"/>
    <property type="project" value="UniProtKB-EC"/>
</dbReference>
<dbReference type="CDD" id="cd01949">
    <property type="entry name" value="GGDEF"/>
    <property type="match status" value="1"/>
</dbReference>
<protein>
    <recommendedName>
        <fullName evidence="2">diguanylate cyclase</fullName>
        <ecNumber evidence="2">2.7.7.65</ecNumber>
    </recommendedName>
</protein>